<evidence type="ECO:0000313" key="2">
    <source>
        <dbReference type="EMBL" id="OGF81550.1"/>
    </source>
</evidence>
<feature type="transmembrane region" description="Helical" evidence="1">
    <location>
        <begin position="64"/>
        <end position="85"/>
    </location>
</feature>
<dbReference type="AlphaFoldDB" id="A0A1F5X117"/>
<evidence type="ECO:0000256" key="1">
    <source>
        <dbReference type="SAM" id="Phobius"/>
    </source>
</evidence>
<keyword evidence="1" id="KW-0812">Transmembrane</keyword>
<dbReference type="EMBL" id="MFID01000008">
    <property type="protein sequence ID" value="OGF81550.1"/>
    <property type="molecule type" value="Genomic_DNA"/>
</dbReference>
<dbReference type="Proteomes" id="UP000178114">
    <property type="component" value="Unassembled WGS sequence"/>
</dbReference>
<proteinExistence type="predicted"/>
<accession>A0A1F5X117</accession>
<keyword evidence="1" id="KW-0472">Membrane</keyword>
<comment type="caution">
    <text evidence="2">The sequence shown here is derived from an EMBL/GenBank/DDBJ whole genome shotgun (WGS) entry which is preliminary data.</text>
</comment>
<keyword evidence="1" id="KW-1133">Transmembrane helix</keyword>
<evidence type="ECO:0000313" key="3">
    <source>
        <dbReference type="Proteomes" id="UP000178114"/>
    </source>
</evidence>
<protein>
    <submittedName>
        <fullName evidence="2">Uncharacterized protein</fullName>
    </submittedName>
</protein>
<feature type="transmembrane region" description="Helical" evidence="1">
    <location>
        <begin position="21"/>
        <end position="44"/>
    </location>
</feature>
<name>A0A1F5X117_9BACT</name>
<organism evidence="2 3">
    <name type="scientific">Candidatus Giovannonibacteria bacterium RIFCSPLOWO2_01_FULL_45_34</name>
    <dbReference type="NCBI Taxonomy" id="1798351"/>
    <lineage>
        <taxon>Bacteria</taxon>
        <taxon>Candidatus Giovannoniibacteriota</taxon>
    </lineage>
</organism>
<sequence>MLGWRQRRNFKMGIFEGIGMIVAVIVLGLIFPRVCFVVLACVFLKSVLGYDIFPEFGAGKFWEVFVGGVMGFTGIVMLVIDILILKTVRDNL</sequence>
<reference evidence="2 3" key="1">
    <citation type="journal article" date="2016" name="Nat. Commun.">
        <title>Thousands of microbial genomes shed light on interconnected biogeochemical processes in an aquifer system.</title>
        <authorList>
            <person name="Anantharaman K."/>
            <person name="Brown C.T."/>
            <person name="Hug L.A."/>
            <person name="Sharon I."/>
            <person name="Castelle C.J."/>
            <person name="Probst A.J."/>
            <person name="Thomas B.C."/>
            <person name="Singh A."/>
            <person name="Wilkins M.J."/>
            <person name="Karaoz U."/>
            <person name="Brodie E.L."/>
            <person name="Williams K.H."/>
            <person name="Hubbard S.S."/>
            <person name="Banfield J.F."/>
        </authorList>
    </citation>
    <scope>NUCLEOTIDE SEQUENCE [LARGE SCALE GENOMIC DNA]</scope>
</reference>
<gene>
    <name evidence="2" type="ORF">A2930_04060</name>
</gene>